<dbReference type="EMBL" id="LXSG01000002">
    <property type="protein sequence ID" value="OAM24655.1"/>
    <property type="molecule type" value="Genomic_DNA"/>
</dbReference>
<evidence type="ECO:0000256" key="1">
    <source>
        <dbReference type="SAM" id="Phobius"/>
    </source>
</evidence>
<evidence type="ECO:0000313" key="2">
    <source>
        <dbReference type="EMBL" id="OAM24655.1"/>
    </source>
</evidence>
<keyword evidence="1" id="KW-1133">Transmembrane helix</keyword>
<dbReference type="Proteomes" id="UP000077589">
    <property type="component" value="Unassembled WGS sequence"/>
</dbReference>
<evidence type="ECO:0000313" key="3">
    <source>
        <dbReference type="Proteomes" id="UP000077589"/>
    </source>
</evidence>
<dbReference type="STRING" id="539.A7P85_04495"/>
<protein>
    <submittedName>
        <fullName evidence="2">Uncharacterized protein</fullName>
    </submittedName>
</protein>
<dbReference type="InterPro" id="IPR023346">
    <property type="entry name" value="Lysozyme-like_dom_sf"/>
</dbReference>
<reference evidence="3" key="1">
    <citation type="submission" date="2016-05" db="EMBL/GenBank/DDBJ databases">
        <title>Draft genome of Corynebacterium afermentans subsp. afermentans LCDC 88199T.</title>
        <authorList>
            <person name="Bernier A.-M."/>
            <person name="Bernard K."/>
        </authorList>
    </citation>
    <scope>NUCLEOTIDE SEQUENCE [LARGE SCALE GENOMIC DNA]</scope>
    <source>
        <strain evidence="3">NML04-0072</strain>
    </source>
</reference>
<dbReference type="SUPFAM" id="SSF53955">
    <property type="entry name" value="Lysozyme-like"/>
    <property type="match status" value="1"/>
</dbReference>
<keyword evidence="1" id="KW-0472">Membrane</keyword>
<proteinExistence type="predicted"/>
<dbReference type="AlphaFoldDB" id="A0A1A9RUK8"/>
<name>A0A1A9RUK8_EIKCO</name>
<keyword evidence="1" id="KW-0812">Transmembrane</keyword>
<sequence length="909" mass="97981">MATVIDTLFMELGIDSSKFSREAKQAVSKLDDITEAFEKVEAKTGKSGKGLDKHAEKVKQNVKQAKNLTEALGKVAKGAAALFALVTGSNALDKLIRETTEANVQLDNLSRNIGMSRNQLQAWGGMAEMAGGQADAMRGSLAGLSMSITRLTTMGDTSMVPFFNAFGVALLNADGKARNLDSIMLDLADRFSKMDRVQAYNLAKSMGLDDGTINTLLLGRAEMEKMLALQDRLYRSGEKEIAVSRELTRSRAYLNQQWDALKNMVADALAPHLLRLVKLVSSFADYLMRNENTMKHVFEGLAFVLGVVLIPVLWSAVTALYAFIAPFALAAAAVAALGAAFVLLYNDYKTWAEGGKSLFNWGAFTGYIKTSKVSVDSLTKGFTYLLTGYTSWSEAGKNLFDWLRLKGFIDENGVSLRSLANGFKSLANDIYQFVAPALEDLGEIFNALMNRDYNRAWTAAKRLAMRPVNFVAEQVQSAAERVSGAVDVATGHTPGAAGSAQAAVRSLGSGERVAKQMFSPGGTIYFGDSIAHGYRSVVNGTGSTRVGANPQQVLGFINGYSGNLQGQTVILSSGMSNNPNDADSIRAQIRALRARGANVRLLGVSNTYNRNGQTGARMNALLGQIAREEHATFQGGFQAGRDNIHPASYSSQPWLGGGSRQPASGQLHRSRAFTPEKAAAITRVARNIGVSPNDLAAIISFETGGTFSPSITNPTSSATGLIQFMAGSGGTRGQYYGMTRDQFRSLSFDQQMNYVERYFKERGFDGRRQRDVADLYTAVTGYGYRRGTRAYELNKVWDSNGDGYIAKGEMVQNSAFRAHQRRYFTESANLSQPIGGQAVAAGAARGSQSMQQGAVARQQAQQITNNSNMQFAINGGIHVQSSASTIDGTIADASAAARNRLVQIMPAMV</sequence>
<dbReference type="RefSeq" id="WP_064087194.1">
    <property type="nucleotide sequence ID" value="NZ_LXSG01000002.1"/>
</dbReference>
<dbReference type="SUPFAM" id="SSF52266">
    <property type="entry name" value="SGNH hydrolase"/>
    <property type="match status" value="1"/>
</dbReference>
<accession>A0A1A9RUK8</accession>
<comment type="caution">
    <text evidence="2">The sequence shown here is derived from an EMBL/GenBank/DDBJ whole genome shotgun (WGS) entry which is preliminary data.</text>
</comment>
<organism evidence="2 3">
    <name type="scientific">Eikenella corrodens</name>
    <dbReference type="NCBI Taxonomy" id="539"/>
    <lineage>
        <taxon>Bacteria</taxon>
        <taxon>Pseudomonadati</taxon>
        <taxon>Pseudomonadota</taxon>
        <taxon>Betaproteobacteria</taxon>
        <taxon>Neisseriales</taxon>
        <taxon>Neisseriaceae</taxon>
        <taxon>Eikenella</taxon>
    </lineage>
</organism>
<feature type="transmembrane region" description="Helical" evidence="1">
    <location>
        <begin position="297"/>
        <end position="317"/>
    </location>
</feature>
<gene>
    <name evidence="2" type="ORF">A7P90_00075</name>
</gene>
<feature type="transmembrane region" description="Helical" evidence="1">
    <location>
        <begin position="323"/>
        <end position="345"/>
    </location>
</feature>
<dbReference type="Gene3D" id="1.10.530.10">
    <property type="match status" value="1"/>
</dbReference>